<name>A0AAE1XQF9_9LAMI</name>
<evidence type="ECO:0000256" key="1">
    <source>
        <dbReference type="ARBA" id="ARBA00011073"/>
    </source>
</evidence>
<dbReference type="InterPro" id="IPR036852">
    <property type="entry name" value="Peptidase_S8/S53_dom_sf"/>
</dbReference>
<proteinExistence type="inferred from homology"/>
<dbReference type="InterPro" id="IPR000209">
    <property type="entry name" value="Peptidase_S8/S53_dom"/>
</dbReference>
<protein>
    <submittedName>
        <fullName evidence="4">Subtilisin-like protease SBT1.4</fullName>
    </submittedName>
</protein>
<dbReference type="GO" id="GO:0004252">
    <property type="term" value="F:serine-type endopeptidase activity"/>
    <property type="evidence" value="ECO:0007669"/>
    <property type="project" value="InterPro"/>
</dbReference>
<dbReference type="EMBL" id="JACGWO010000011">
    <property type="protein sequence ID" value="KAK4416169.1"/>
    <property type="molecule type" value="Genomic_DNA"/>
</dbReference>
<sequence length="217" mass="22909">MNRSLGEIRKATKNTHTSTVVGSTIEIASLFGYANGEARGMAVKARIAVYKICWTFGYYDSDILAIMEHAIEDGVDKISFFAGANGHAPQYDYDSIAIGAFGAAEHGIVVSCSVGNSRPVNLADSGEELLADAHFIPATIGEQTVGDKIQAYARSDPNPTATIVFEGNVISTSPPALRVASFSSRGLNYRTAEIVKLGVIAPGVVIPSGHLRPASLH</sequence>
<dbReference type="Pfam" id="PF00082">
    <property type="entry name" value="Peptidase_S8"/>
    <property type="match status" value="1"/>
</dbReference>
<gene>
    <name evidence="4" type="ORF">Salat_2724300</name>
</gene>
<organism evidence="4 5">
    <name type="scientific">Sesamum alatum</name>
    <dbReference type="NCBI Taxonomy" id="300844"/>
    <lineage>
        <taxon>Eukaryota</taxon>
        <taxon>Viridiplantae</taxon>
        <taxon>Streptophyta</taxon>
        <taxon>Embryophyta</taxon>
        <taxon>Tracheophyta</taxon>
        <taxon>Spermatophyta</taxon>
        <taxon>Magnoliopsida</taxon>
        <taxon>eudicotyledons</taxon>
        <taxon>Gunneridae</taxon>
        <taxon>Pentapetalae</taxon>
        <taxon>asterids</taxon>
        <taxon>lamiids</taxon>
        <taxon>Lamiales</taxon>
        <taxon>Pedaliaceae</taxon>
        <taxon>Sesamum</taxon>
    </lineage>
</organism>
<reference evidence="4" key="2">
    <citation type="journal article" date="2024" name="Plant">
        <title>Genomic evolution and insights into agronomic trait innovations of Sesamum species.</title>
        <authorList>
            <person name="Miao H."/>
            <person name="Wang L."/>
            <person name="Qu L."/>
            <person name="Liu H."/>
            <person name="Sun Y."/>
            <person name="Le M."/>
            <person name="Wang Q."/>
            <person name="Wei S."/>
            <person name="Zheng Y."/>
            <person name="Lin W."/>
            <person name="Duan Y."/>
            <person name="Cao H."/>
            <person name="Xiong S."/>
            <person name="Wang X."/>
            <person name="Wei L."/>
            <person name="Li C."/>
            <person name="Ma Q."/>
            <person name="Ju M."/>
            <person name="Zhao R."/>
            <person name="Li G."/>
            <person name="Mu C."/>
            <person name="Tian Q."/>
            <person name="Mei H."/>
            <person name="Zhang T."/>
            <person name="Gao T."/>
            <person name="Zhang H."/>
        </authorList>
    </citation>
    <scope>NUCLEOTIDE SEQUENCE</scope>
    <source>
        <strain evidence="4">3651</strain>
    </source>
</reference>
<evidence type="ECO:0000256" key="2">
    <source>
        <dbReference type="ARBA" id="ARBA00022729"/>
    </source>
</evidence>
<dbReference type="Gene3D" id="3.50.30.30">
    <property type="match status" value="1"/>
</dbReference>
<dbReference type="Gene3D" id="3.40.50.200">
    <property type="entry name" value="Peptidase S8/S53 domain"/>
    <property type="match status" value="2"/>
</dbReference>
<evidence type="ECO:0000259" key="3">
    <source>
        <dbReference type="Pfam" id="PF00082"/>
    </source>
</evidence>
<dbReference type="GO" id="GO:0006508">
    <property type="term" value="P:proteolysis"/>
    <property type="evidence" value="ECO:0007669"/>
    <property type="project" value="UniProtKB-KW"/>
</dbReference>
<comment type="caution">
    <text evidence="4">The sequence shown here is derived from an EMBL/GenBank/DDBJ whole genome shotgun (WGS) entry which is preliminary data.</text>
</comment>
<comment type="similarity">
    <text evidence="1">Belongs to the peptidase S8 family.</text>
</comment>
<evidence type="ECO:0000313" key="5">
    <source>
        <dbReference type="Proteomes" id="UP001293254"/>
    </source>
</evidence>
<keyword evidence="4" id="KW-0378">Hydrolase</keyword>
<dbReference type="InterPro" id="IPR045051">
    <property type="entry name" value="SBT"/>
</dbReference>
<keyword evidence="5" id="KW-1185">Reference proteome</keyword>
<feature type="domain" description="Peptidase S8/S53" evidence="3">
    <location>
        <begin position="14"/>
        <end position="203"/>
    </location>
</feature>
<accession>A0AAE1XQF9</accession>
<reference evidence="4" key="1">
    <citation type="submission" date="2020-06" db="EMBL/GenBank/DDBJ databases">
        <authorList>
            <person name="Li T."/>
            <person name="Hu X."/>
            <person name="Zhang T."/>
            <person name="Song X."/>
            <person name="Zhang H."/>
            <person name="Dai N."/>
            <person name="Sheng W."/>
            <person name="Hou X."/>
            <person name="Wei L."/>
        </authorList>
    </citation>
    <scope>NUCLEOTIDE SEQUENCE</scope>
    <source>
        <strain evidence="4">3651</strain>
        <tissue evidence="4">Leaf</tissue>
    </source>
</reference>
<keyword evidence="2" id="KW-0732">Signal</keyword>
<dbReference type="SUPFAM" id="SSF52743">
    <property type="entry name" value="Subtilisin-like"/>
    <property type="match status" value="1"/>
</dbReference>
<dbReference type="AlphaFoldDB" id="A0AAE1XQF9"/>
<dbReference type="Proteomes" id="UP001293254">
    <property type="component" value="Unassembled WGS sequence"/>
</dbReference>
<keyword evidence="4" id="KW-0645">Protease</keyword>
<evidence type="ECO:0000313" key="4">
    <source>
        <dbReference type="EMBL" id="KAK4416169.1"/>
    </source>
</evidence>
<dbReference type="PANTHER" id="PTHR10795">
    <property type="entry name" value="PROPROTEIN CONVERTASE SUBTILISIN/KEXIN"/>
    <property type="match status" value="1"/>
</dbReference>